<reference evidence="1 2" key="1">
    <citation type="journal article" date="2015" name="Nature">
        <title>rRNA introns, odd ribosomes, and small enigmatic genomes across a large radiation of phyla.</title>
        <authorList>
            <person name="Brown C.T."/>
            <person name="Hug L.A."/>
            <person name="Thomas B.C."/>
            <person name="Sharon I."/>
            <person name="Castelle C.J."/>
            <person name="Singh A."/>
            <person name="Wilkins M.J."/>
            <person name="Williams K.H."/>
            <person name="Banfield J.F."/>
        </authorList>
    </citation>
    <scope>NUCLEOTIDE SEQUENCE [LARGE SCALE GENOMIC DNA]</scope>
</reference>
<dbReference type="SUPFAM" id="SSF109604">
    <property type="entry name" value="HD-domain/PDEase-like"/>
    <property type="match status" value="1"/>
</dbReference>
<dbReference type="Proteomes" id="UP000033854">
    <property type="component" value="Unassembled WGS sequence"/>
</dbReference>
<accession>A0A0G0Z1J6</accession>
<evidence type="ECO:0008006" key="3">
    <source>
        <dbReference type="Google" id="ProtNLM"/>
    </source>
</evidence>
<evidence type="ECO:0000313" key="2">
    <source>
        <dbReference type="Proteomes" id="UP000033854"/>
    </source>
</evidence>
<proteinExistence type="predicted"/>
<dbReference type="Gene3D" id="1.10.3210.10">
    <property type="entry name" value="Hypothetical protein af1432"/>
    <property type="match status" value="1"/>
</dbReference>
<sequence length="226" mass="25956">MREILNIANPEFSEQTIESVRLVQKEIEKIISGDIKDFTYQAFGEVDPKFWTSPASSSGKYHPPEDNGEGGLVRHVIKGVAVIEQYARRARFSPRELDIAISAFLLHDTCKDGVVWMTGKTDYTHGLIAARWLEKFNLPDVTAKEEILNAVRFHMAPWCYVVSPYEDRQYSKEEMNKNLEEMARAMYPTKIESAVRDADYWSSRESMSFFPGTAVEIRHDAPEERV</sequence>
<protein>
    <recommendedName>
        <fullName evidence="3">HD domain-containing protein</fullName>
    </recommendedName>
</protein>
<organism evidence="1 2">
    <name type="scientific">Candidatus Collierbacteria bacterium GW2011_GWA2_42_17</name>
    <dbReference type="NCBI Taxonomy" id="1618378"/>
    <lineage>
        <taxon>Bacteria</taxon>
        <taxon>Candidatus Collieribacteriota</taxon>
    </lineage>
</organism>
<dbReference type="AlphaFoldDB" id="A0A0G0Z1J6"/>
<gene>
    <name evidence="1" type="ORF">UV06_C0008G0020</name>
</gene>
<name>A0A0G0Z1J6_9BACT</name>
<dbReference type="EMBL" id="LCDA01000008">
    <property type="protein sequence ID" value="KKS42655.1"/>
    <property type="molecule type" value="Genomic_DNA"/>
</dbReference>
<comment type="caution">
    <text evidence="1">The sequence shown here is derived from an EMBL/GenBank/DDBJ whole genome shotgun (WGS) entry which is preliminary data.</text>
</comment>
<evidence type="ECO:0000313" key="1">
    <source>
        <dbReference type="EMBL" id="KKS42655.1"/>
    </source>
</evidence>